<dbReference type="EMBL" id="GBRH01168329">
    <property type="protein sequence ID" value="JAE29567.1"/>
    <property type="molecule type" value="Transcribed_RNA"/>
</dbReference>
<proteinExistence type="predicted"/>
<sequence length="40" mass="4230">MACGPQNPLAQPCVHACPTAQSCTHSVRCEGRCCTHQSSE</sequence>
<dbReference type="AlphaFoldDB" id="A0A0A9GYF8"/>
<reference evidence="1" key="1">
    <citation type="submission" date="2014-09" db="EMBL/GenBank/DDBJ databases">
        <authorList>
            <person name="Magalhaes I.L.F."/>
            <person name="Oliveira U."/>
            <person name="Santos F.R."/>
            <person name="Vidigal T.H.D.A."/>
            <person name="Brescovit A.D."/>
            <person name="Santos A.J."/>
        </authorList>
    </citation>
    <scope>NUCLEOTIDE SEQUENCE</scope>
    <source>
        <tissue evidence="1">Shoot tissue taken approximately 20 cm above the soil surface</tissue>
    </source>
</reference>
<name>A0A0A9GYF8_ARUDO</name>
<reference evidence="1" key="2">
    <citation type="journal article" date="2015" name="Data Brief">
        <title>Shoot transcriptome of the giant reed, Arundo donax.</title>
        <authorList>
            <person name="Barrero R.A."/>
            <person name="Guerrero F.D."/>
            <person name="Moolhuijzen P."/>
            <person name="Goolsby J.A."/>
            <person name="Tidwell J."/>
            <person name="Bellgard S.E."/>
            <person name="Bellgard M.I."/>
        </authorList>
    </citation>
    <scope>NUCLEOTIDE SEQUENCE</scope>
    <source>
        <tissue evidence="1">Shoot tissue taken approximately 20 cm above the soil surface</tissue>
    </source>
</reference>
<accession>A0A0A9GYF8</accession>
<organism evidence="1">
    <name type="scientific">Arundo donax</name>
    <name type="common">Giant reed</name>
    <name type="synonym">Donax arundinaceus</name>
    <dbReference type="NCBI Taxonomy" id="35708"/>
    <lineage>
        <taxon>Eukaryota</taxon>
        <taxon>Viridiplantae</taxon>
        <taxon>Streptophyta</taxon>
        <taxon>Embryophyta</taxon>
        <taxon>Tracheophyta</taxon>
        <taxon>Spermatophyta</taxon>
        <taxon>Magnoliopsida</taxon>
        <taxon>Liliopsida</taxon>
        <taxon>Poales</taxon>
        <taxon>Poaceae</taxon>
        <taxon>PACMAD clade</taxon>
        <taxon>Arundinoideae</taxon>
        <taxon>Arundineae</taxon>
        <taxon>Arundo</taxon>
    </lineage>
</organism>
<evidence type="ECO:0000313" key="1">
    <source>
        <dbReference type="EMBL" id="JAE29567.1"/>
    </source>
</evidence>
<protein>
    <submittedName>
        <fullName evidence="1">Uncharacterized protein</fullName>
    </submittedName>
</protein>